<feature type="domain" description="J" evidence="9">
    <location>
        <begin position="49"/>
        <end position="116"/>
    </location>
</feature>
<dbReference type="CDD" id="cd00167">
    <property type="entry name" value="SANT"/>
    <property type="match status" value="2"/>
</dbReference>
<evidence type="ECO:0000259" key="10">
    <source>
        <dbReference type="PROSITE" id="PS50090"/>
    </source>
</evidence>
<dbReference type="SUPFAM" id="SSF46689">
    <property type="entry name" value="Homeodomain-like"/>
    <property type="match status" value="2"/>
</dbReference>
<protein>
    <recommendedName>
        <fullName evidence="13">DnaJ-like protein subfamily C member 1</fullName>
    </recommendedName>
</protein>
<dbReference type="SUPFAM" id="SSF46565">
    <property type="entry name" value="Chaperone J-domain"/>
    <property type="match status" value="1"/>
</dbReference>
<dbReference type="PROSITE" id="PS50076">
    <property type="entry name" value="DNAJ_2"/>
    <property type="match status" value="1"/>
</dbReference>
<dbReference type="Pfam" id="PF23082">
    <property type="entry name" value="Myb_DNA-binding_2"/>
    <property type="match status" value="2"/>
</dbReference>
<name>A0A6B0RJY1_9CETA</name>
<evidence type="ECO:0000256" key="4">
    <source>
        <dbReference type="ARBA" id="ARBA00023136"/>
    </source>
</evidence>
<sequence length="540" mass="62345">MTQEKNNNSVLEPKKEVILRNRFLLNFFMKNNHISILYRSHPGRQVFEKFCQILSSLNECMDASSADIRKAYRKLSLTLHPDKNKDENAETQFRQLVAIYEVLKDDERRQRYDDILINGLPDWRQPVFYYRRVRKMSNAELALLLFIILTVGHYAVVWSIYLEKQLDELLSRKKREKKKKTGGKTVDVSKLGASEKNERLLVKPQWHDLLPCKLGIWFCLTLKALPHLIQDAGQFYAKYKETRLKEKEDELTRAELETLQKQKKVKIKKPKPEFPVYTPLESTYIQSYDHGTSIEEIEEQMDDWLENRNRTQKKQAPEWTEEDLSQLTRSMVKFPGGTPGRWEKIAHELGRSVTDVTTKAKQLKDSVTCSPDGVQKHALEKAARSLVGRGQVFLKSRRGQEYVRRAGKAWLNICGFSEVTPVGGGGAGPQAVSEPSEGSDTRVRGKRQKDFDLSEQRESSDEESQQRERPRASEEPWTQNQQKLLELALQQYPRGSSDRWDKIAKCVPSKSKKDWHSRNAFTAANRKVPSCVSGLCCLAA</sequence>
<dbReference type="GO" id="GO:0012505">
    <property type="term" value="C:endomembrane system"/>
    <property type="evidence" value="ECO:0007669"/>
    <property type="project" value="UniProtKB-SubCell"/>
</dbReference>
<dbReference type="InterPro" id="IPR052606">
    <property type="entry name" value="DnaJ_domain_protein"/>
</dbReference>
<evidence type="ECO:0000256" key="5">
    <source>
        <dbReference type="ARBA" id="ARBA00037847"/>
    </source>
</evidence>
<comment type="subcellular location">
    <subcellularLocation>
        <location evidence="5">Endomembrane system</location>
        <topology evidence="5">Single-pass membrane protein</topology>
    </subcellularLocation>
</comment>
<evidence type="ECO:0000256" key="6">
    <source>
        <dbReference type="SAM" id="Coils"/>
    </source>
</evidence>
<evidence type="ECO:0000256" key="8">
    <source>
        <dbReference type="SAM" id="Phobius"/>
    </source>
</evidence>
<evidence type="ECO:0000256" key="2">
    <source>
        <dbReference type="ARBA" id="ARBA00022729"/>
    </source>
</evidence>
<reference evidence="11" key="1">
    <citation type="submission" date="2019-10" db="EMBL/GenBank/DDBJ databases">
        <title>The sequence and de novo assembly of the wild yak genome.</title>
        <authorList>
            <person name="Liu Y."/>
        </authorList>
    </citation>
    <scope>NUCLEOTIDE SEQUENCE [LARGE SCALE GENOMIC DNA]</scope>
    <source>
        <strain evidence="11">WY2019</strain>
    </source>
</reference>
<dbReference type="PROSITE" id="PS00636">
    <property type="entry name" value="DNAJ_1"/>
    <property type="match status" value="1"/>
</dbReference>
<dbReference type="SMART" id="SM00717">
    <property type="entry name" value="SANT"/>
    <property type="match status" value="2"/>
</dbReference>
<evidence type="ECO:0000313" key="12">
    <source>
        <dbReference type="Proteomes" id="UP000322234"/>
    </source>
</evidence>
<dbReference type="InterPro" id="IPR001623">
    <property type="entry name" value="DnaJ_domain"/>
</dbReference>
<keyword evidence="12" id="KW-1185">Reference proteome</keyword>
<keyword evidence="4 8" id="KW-0472">Membrane</keyword>
<evidence type="ECO:0000256" key="3">
    <source>
        <dbReference type="ARBA" id="ARBA00022989"/>
    </source>
</evidence>
<feature type="coiled-coil region" evidence="6">
    <location>
        <begin position="237"/>
        <end position="264"/>
    </location>
</feature>
<dbReference type="EMBL" id="VBQZ03000045">
    <property type="protein sequence ID" value="MXQ88326.1"/>
    <property type="molecule type" value="Genomic_DNA"/>
</dbReference>
<comment type="caution">
    <text evidence="11">The sequence shown here is derived from an EMBL/GenBank/DDBJ whole genome shotgun (WGS) entry which is preliminary data.</text>
</comment>
<dbReference type="PRINTS" id="PR00625">
    <property type="entry name" value="JDOMAIN"/>
</dbReference>
<accession>A0A6B0RJY1</accession>
<evidence type="ECO:0000313" key="11">
    <source>
        <dbReference type="EMBL" id="MXQ88326.1"/>
    </source>
</evidence>
<dbReference type="Gene3D" id="1.10.10.60">
    <property type="entry name" value="Homeodomain-like"/>
    <property type="match status" value="2"/>
</dbReference>
<evidence type="ECO:0000259" key="9">
    <source>
        <dbReference type="PROSITE" id="PS50076"/>
    </source>
</evidence>
<organism evidence="11 12">
    <name type="scientific">Bos mutus</name>
    <name type="common">wild yak</name>
    <dbReference type="NCBI Taxonomy" id="72004"/>
    <lineage>
        <taxon>Eukaryota</taxon>
        <taxon>Metazoa</taxon>
        <taxon>Chordata</taxon>
        <taxon>Craniata</taxon>
        <taxon>Vertebrata</taxon>
        <taxon>Euteleostomi</taxon>
        <taxon>Mammalia</taxon>
        <taxon>Eutheria</taxon>
        <taxon>Laurasiatheria</taxon>
        <taxon>Artiodactyla</taxon>
        <taxon>Ruminantia</taxon>
        <taxon>Pecora</taxon>
        <taxon>Bovidae</taxon>
        <taxon>Bovinae</taxon>
        <taxon>Bos</taxon>
    </lineage>
</organism>
<gene>
    <name evidence="11" type="ORF">E5288_WYG021324</name>
</gene>
<dbReference type="InterPro" id="IPR018253">
    <property type="entry name" value="DnaJ_domain_CS"/>
</dbReference>
<dbReference type="InterPro" id="IPR001005">
    <property type="entry name" value="SANT/Myb"/>
</dbReference>
<evidence type="ECO:0000256" key="1">
    <source>
        <dbReference type="ARBA" id="ARBA00022692"/>
    </source>
</evidence>
<dbReference type="Proteomes" id="UP000322234">
    <property type="component" value="Unassembled WGS sequence"/>
</dbReference>
<proteinExistence type="predicted"/>
<dbReference type="Gene3D" id="1.10.287.110">
    <property type="entry name" value="DnaJ domain"/>
    <property type="match status" value="1"/>
</dbReference>
<feature type="compositionally biased region" description="Basic and acidic residues" evidence="7">
    <location>
        <begin position="439"/>
        <end position="474"/>
    </location>
</feature>
<dbReference type="PROSITE" id="PS50090">
    <property type="entry name" value="MYB_LIKE"/>
    <property type="match status" value="1"/>
</dbReference>
<keyword evidence="2" id="KW-0732">Signal</keyword>
<dbReference type="CDD" id="cd06257">
    <property type="entry name" value="DnaJ"/>
    <property type="match status" value="1"/>
</dbReference>
<dbReference type="PANTHER" id="PTHR44653">
    <property type="entry name" value="DNAJ HOMOLOG SUBFAMILY C MEMBER 1"/>
    <property type="match status" value="1"/>
</dbReference>
<keyword evidence="3 8" id="KW-1133">Transmembrane helix</keyword>
<dbReference type="Pfam" id="PF00226">
    <property type="entry name" value="DnaJ"/>
    <property type="match status" value="1"/>
</dbReference>
<dbReference type="AlphaFoldDB" id="A0A6B0RJY1"/>
<evidence type="ECO:0000256" key="7">
    <source>
        <dbReference type="SAM" id="MobiDB-lite"/>
    </source>
</evidence>
<feature type="domain" description="Myb-like" evidence="10">
    <location>
        <begin position="469"/>
        <end position="514"/>
    </location>
</feature>
<keyword evidence="1 8" id="KW-0812">Transmembrane</keyword>
<feature type="region of interest" description="Disordered" evidence="7">
    <location>
        <begin position="421"/>
        <end position="479"/>
    </location>
</feature>
<evidence type="ECO:0008006" key="13">
    <source>
        <dbReference type="Google" id="ProtNLM"/>
    </source>
</evidence>
<dbReference type="InterPro" id="IPR009057">
    <property type="entry name" value="Homeodomain-like_sf"/>
</dbReference>
<keyword evidence="6" id="KW-0175">Coiled coil</keyword>
<dbReference type="InterPro" id="IPR036869">
    <property type="entry name" value="J_dom_sf"/>
</dbReference>
<dbReference type="PANTHER" id="PTHR44653:SF2">
    <property type="entry name" value="DNAJ HOMOLOG SUBFAMILY C MEMBER 1"/>
    <property type="match status" value="1"/>
</dbReference>
<feature type="transmembrane region" description="Helical" evidence="8">
    <location>
        <begin position="141"/>
        <end position="161"/>
    </location>
</feature>
<dbReference type="SMART" id="SM00271">
    <property type="entry name" value="DnaJ"/>
    <property type="match status" value="1"/>
</dbReference>